<gene>
    <name evidence="5" type="ORF">GK047_21990</name>
</gene>
<dbReference type="PROSITE" id="PS50043">
    <property type="entry name" value="HTH_LUXR_2"/>
    <property type="match status" value="1"/>
</dbReference>
<comment type="caution">
    <text evidence="5">The sequence shown here is derived from an EMBL/GenBank/DDBJ whole genome shotgun (WGS) entry which is preliminary data.</text>
</comment>
<dbReference type="Pfam" id="PF00196">
    <property type="entry name" value="GerE"/>
    <property type="match status" value="1"/>
</dbReference>
<dbReference type="InterPro" id="IPR000792">
    <property type="entry name" value="Tscrpt_reg_LuxR_C"/>
</dbReference>
<keyword evidence="2" id="KW-0238">DNA-binding</keyword>
<dbReference type="PANTHER" id="PTHR43214">
    <property type="entry name" value="TWO-COMPONENT RESPONSE REGULATOR"/>
    <property type="match status" value="1"/>
</dbReference>
<reference evidence="5" key="1">
    <citation type="submission" date="2020-02" db="EMBL/GenBank/DDBJ databases">
        <authorList>
            <person name="Shen X.-R."/>
            <person name="Zhang Y.-X."/>
        </authorList>
    </citation>
    <scope>NUCLEOTIDE SEQUENCE</scope>
    <source>
        <strain evidence="5">SYP-B3998</strain>
    </source>
</reference>
<evidence type="ECO:0000256" key="2">
    <source>
        <dbReference type="ARBA" id="ARBA00023125"/>
    </source>
</evidence>
<dbReference type="GO" id="GO:0006355">
    <property type="term" value="P:regulation of DNA-templated transcription"/>
    <property type="evidence" value="ECO:0007669"/>
    <property type="project" value="InterPro"/>
</dbReference>
<evidence type="ECO:0000259" key="4">
    <source>
        <dbReference type="PROSITE" id="PS50043"/>
    </source>
</evidence>
<dbReference type="SMART" id="SM00421">
    <property type="entry name" value="HTH_LUXR"/>
    <property type="match status" value="1"/>
</dbReference>
<dbReference type="CDD" id="cd06170">
    <property type="entry name" value="LuxR_C_like"/>
    <property type="match status" value="1"/>
</dbReference>
<dbReference type="EMBL" id="JAAIKC010000010">
    <property type="protein sequence ID" value="NEW08671.1"/>
    <property type="molecule type" value="Genomic_DNA"/>
</dbReference>
<dbReference type="AlphaFoldDB" id="A0A6G4A4C7"/>
<keyword evidence="3" id="KW-0804">Transcription</keyword>
<name>A0A6G4A4C7_9BACL</name>
<dbReference type="PRINTS" id="PR00038">
    <property type="entry name" value="HTHLUXR"/>
</dbReference>
<keyword evidence="1" id="KW-0805">Transcription regulation</keyword>
<dbReference type="GO" id="GO:0003677">
    <property type="term" value="F:DNA binding"/>
    <property type="evidence" value="ECO:0007669"/>
    <property type="project" value="UniProtKB-KW"/>
</dbReference>
<organism evidence="5">
    <name type="scientific">Paenibacillus sp. SYP-B3998</name>
    <dbReference type="NCBI Taxonomy" id="2678564"/>
    <lineage>
        <taxon>Bacteria</taxon>
        <taxon>Bacillati</taxon>
        <taxon>Bacillota</taxon>
        <taxon>Bacilli</taxon>
        <taxon>Bacillales</taxon>
        <taxon>Paenibacillaceae</taxon>
        <taxon>Paenibacillus</taxon>
    </lineage>
</organism>
<evidence type="ECO:0000256" key="1">
    <source>
        <dbReference type="ARBA" id="ARBA00023015"/>
    </source>
</evidence>
<dbReference type="InterPro" id="IPR016032">
    <property type="entry name" value="Sig_transdc_resp-reg_C-effctor"/>
</dbReference>
<protein>
    <submittedName>
        <fullName evidence="5">Helix-turn-helix transcriptional regulator</fullName>
    </submittedName>
</protein>
<proteinExistence type="predicted"/>
<feature type="domain" description="HTH luxR-type" evidence="4">
    <location>
        <begin position="14"/>
        <end position="79"/>
    </location>
</feature>
<dbReference type="SUPFAM" id="SSF46894">
    <property type="entry name" value="C-terminal effector domain of the bipartite response regulators"/>
    <property type="match status" value="1"/>
</dbReference>
<dbReference type="RefSeq" id="WP_163951757.1">
    <property type="nucleotide sequence ID" value="NZ_JAAIKC010000010.1"/>
</dbReference>
<accession>A0A6G4A4C7</accession>
<dbReference type="Gene3D" id="1.10.10.10">
    <property type="entry name" value="Winged helix-like DNA-binding domain superfamily/Winged helix DNA-binding domain"/>
    <property type="match status" value="1"/>
</dbReference>
<sequence>MTYISDCTLNKIQSYLIKLNLTTREREITVFWIKDCNYKEIASNIGISESTVRKHISNVYNKLGVHSKIGLLLLLLNEIL</sequence>
<evidence type="ECO:0000313" key="5">
    <source>
        <dbReference type="EMBL" id="NEW08671.1"/>
    </source>
</evidence>
<dbReference type="InterPro" id="IPR039420">
    <property type="entry name" value="WalR-like"/>
</dbReference>
<evidence type="ECO:0000256" key="3">
    <source>
        <dbReference type="ARBA" id="ARBA00023163"/>
    </source>
</evidence>
<dbReference type="PROSITE" id="PS00622">
    <property type="entry name" value="HTH_LUXR_1"/>
    <property type="match status" value="1"/>
</dbReference>
<dbReference type="InterPro" id="IPR036388">
    <property type="entry name" value="WH-like_DNA-bd_sf"/>
</dbReference>